<accession>A0A085MNR5</accession>
<gene>
    <name evidence="1" type="ORF">M513_00024</name>
</gene>
<evidence type="ECO:0000313" key="1">
    <source>
        <dbReference type="EMBL" id="KFD58861.1"/>
    </source>
</evidence>
<sequence>MKRQRRQTEITMYFPKIAADPETSPSTSSTARRAASRIKWEQRKVADESNALIDVAKLQSDMHEILFEMQRVQDFLVSKVDMLMRQMEKLEKSMLLGAGAHLKQPTAETV</sequence>
<evidence type="ECO:0000313" key="2">
    <source>
        <dbReference type="Proteomes" id="UP000030764"/>
    </source>
</evidence>
<protein>
    <submittedName>
        <fullName evidence="1">Uncharacterized protein</fullName>
    </submittedName>
</protein>
<name>A0A085MNR5_9BILA</name>
<organism evidence="1 2">
    <name type="scientific">Trichuris suis</name>
    <name type="common">pig whipworm</name>
    <dbReference type="NCBI Taxonomy" id="68888"/>
    <lineage>
        <taxon>Eukaryota</taxon>
        <taxon>Metazoa</taxon>
        <taxon>Ecdysozoa</taxon>
        <taxon>Nematoda</taxon>
        <taxon>Enoplea</taxon>
        <taxon>Dorylaimia</taxon>
        <taxon>Trichinellida</taxon>
        <taxon>Trichuridae</taxon>
        <taxon>Trichuris</taxon>
    </lineage>
</organism>
<proteinExistence type="predicted"/>
<reference evidence="1 2" key="1">
    <citation type="journal article" date="2014" name="Nat. Genet.">
        <title>Genome and transcriptome of the porcine whipworm Trichuris suis.</title>
        <authorList>
            <person name="Jex A.R."/>
            <person name="Nejsum P."/>
            <person name="Schwarz E.M."/>
            <person name="Hu L."/>
            <person name="Young N.D."/>
            <person name="Hall R.S."/>
            <person name="Korhonen P.K."/>
            <person name="Liao S."/>
            <person name="Thamsborg S."/>
            <person name="Xia J."/>
            <person name="Xu P."/>
            <person name="Wang S."/>
            <person name="Scheerlinck J.P."/>
            <person name="Hofmann A."/>
            <person name="Sternberg P.W."/>
            <person name="Wang J."/>
            <person name="Gasser R.B."/>
        </authorList>
    </citation>
    <scope>NUCLEOTIDE SEQUENCE [LARGE SCALE GENOMIC DNA]</scope>
    <source>
        <strain evidence="1">DCEP-RM93M</strain>
    </source>
</reference>
<dbReference type="Proteomes" id="UP000030764">
    <property type="component" value="Unassembled WGS sequence"/>
</dbReference>
<dbReference type="AlphaFoldDB" id="A0A085MNR5"/>
<keyword evidence="2" id="KW-1185">Reference proteome</keyword>
<dbReference type="EMBL" id="KL363182">
    <property type="protein sequence ID" value="KFD58861.1"/>
    <property type="molecule type" value="Genomic_DNA"/>
</dbReference>